<feature type="region of interest" description="Disordered" evidence="1">
    <location>
        <begin position="118"/>
        <end position="179"/>
    </location>
</feature>
<dbReference type="GO" id="GO:0000775">
    <property type="term" value="C:chromosome, centromeric region"/>
    <property type="evidence" value="ECO:0007669"/>
    <property type="project" value="TreeGrafter"/>
</dbReference>
<dbReference type="Pfam" id="PF09133">
    <property type="entry name" value="SANTA"/>
    <property type="match status" value="1"/>
</dbReference>
<feature type="compositionally biased region" description="Basic and acidic residues" evidence="1">
    <location>
        <begin position="505"/>
        <end position="521"/>
    </location>
</feature>
<feature type="compositionally biased region" description="Basic and acidic residues" evidence="1">
    <location>
        <begin position="118"/>
        <end position="131"/>
    </location>
</feature>
<name>A0A8L8KY84_HELPZ</name>
<organism evidence="3 4">
    <name type="scientific">Heligmosomoides polygyrus</name>
    <name type="common">Parasitic roundworm</name>
    <dbReference type="NCBI Taxonomy" id="6339"/>
    <lineage>
        <taxon>Eukaryota</taxon>
        <taxon>Metazoa</taxon>
        <taxon>Ecdysozoa</taxon>
        <taxon>Nematoda</taxon>
        <taxon>Chromadorea</taxon>
        <taxon>Rhabditida</taxon>
        <taxon>Rhabditina</taxon>
        <taxon>Rhabditomorpha</taxon>
        <taxon>Strongyloidea</taxon>
        <taxon>Heligmosomidae</taxon>
        <taxon>Heligmosomoides</taxon>
    </lineage>
</organism>
<dbReference type="PANTHER" id="PTHR16124">
    <property type="entry name" value="MIS18-BINDING PROTEIN 1"/>
    <property type="match status" value="1"/>
</dbReference>
<dbReference type="PANTHER" id="PTHR16124:SF3">
    <property type="entry name" value="MIS18-BINDING PROTEIN 1"/>
    <property type="match status" value="1"/>
</dbReference>
<dbReference type="AlphaFoldDB" id="A0A8L8KY84"/>
<feature type="region of interest" description="Disordered" evidence="1">
    <location>
        <begin position="372"/>
        <end position="392"/>
    </location>
</feature>
<dbReference type="Proteomes" id="UP000050761">
    <property type="component" value="Unassembled WGS sequence"/>
</dbReference>
<sequence>LFINGFPENWRDVLKEYFHVLKATNSLNTSHFSSFARRRSSSTVRGHSQSKITHRTSSLSTVLPEVIHEERHEEEESTIAERIQEEEDRIQDGVRSDGNLLIQNTITMDSGNHLMDKCAAESRPSSPERTRQSSAEPIIQSPVSISSQSNRRDCENEPIEVESYSDRGSSRPGCTRGESVSLNNSRAVVLAKLPFNINNSARQTNFKGQSDDAVELTGWSIRFTPAGCGGPPLGFPKFVLLGTRKNHPAQWQSSVVVRVESANIIHTSSTKYRLIGEMNIVDSAYAGFPKLFVSMFLQGFPPDWRTRITELYNDFFGYLNMPSGNEVGAIDSSRRRRLSKENEVTESRTFREVEEEPCIDDSLHRPERHAEDNALVPLHGQQSSADVRRSRSGRCLRPPLANWAGQRVRYDGARSGCNRLPRLVDDGERRYVDEREQQRRRIEVEWARENEQYSSASDQIDDDSYQEPVHKKRKKLQRKERVVYSTSEDSPSKSEDSENDSSEESIDKGKRRPELGEKREKGWSRAELDRLKLALKAIRVCNDDDWEKVARSLGNTRDRDSCKEAAIRRLKWEPPVNGVESPQVTSETVTARAGTIAYQHQANEYTRKFMMGGGVQGEDFFRNKDISLCESIPDVAEFGADDSLLEAIRTPVDAAAQRKRHDRYLHHLMNKGGLRNNDISRANYSRIANSTRNETMREGLLTKNANTFANLHQDLEGVAKMTRKASRRNTATEDSDMDLELDENYFDDMDDL</sequence>
<feature type="region of interest" description="Disordered" evidence="1">
    <location>
        <begin position="450"/>
        <end position="521"/>
    </location>
</feature>
<protein>
    <submittedName>
        <fullName evidence="4">SANTA domain-containing protein</fullName>
    </submittedName>
</protein>
<reference evidence="4" key="1">
    <citation type="submission" date="2019-09" db="UniProtKB">
        <authorList>
            <consortium name="WormBaseParasite"/>
        </authorList>
    </citation>
    <scope>IDENTIFICATION</scope>
</reference>
<feature type="domain" description="SANTA" evidence="2">
    <location>
        <begin position="242"/>
        <end position="306"/>
    </location>
</feature>
<evidence type="ECO:0000313" key="4">
    <source>
        <dbReference type="WBParaSite" id="HPBE_0002294101-mRNA-1"/>
    </source>
</evidence>
<dbReference type="InterPro" id="IPR015216">
    <property type="entry name" value="SANTA"/>
</dbReference>
<proteinExistence type="predicted"/>
<feature type="compositionally biased region" description="Low complexity" evidence="1">
    <location>
        <begin position="137"/>
        <end position="149"/>
    </location>
</feature>
<accession>A0A8L8KY84</accession>
<evidence type="ECO:0000313" key="3">
    <source>
        <dbReference type="Proteomes" id="UP000050761"/>
    </source>
</evidence>
<keyword evidence="3" id="KW-1185">Reference proteome</keyword>
<evidence type="ECO:0000256" key="1">
    <source>
        <dbReference type="SAM" id="MobiDB-lite"/>
    </source>
</evidence>
<evidence type="ECO:0000259" key="2">
    <source>
        <dbReference type="Pfam" id="PF09133"/>
    </source>
</evidence>
<dbReference type="InterPro" id="IPR039110">
    <property type="entry name" value="KNL2-like"/>
</dbReference>
<dbReference type="WBParaSite" id="HPBE_0002294101-mRNA-1">
    <property type="protein sequence ID" value="HPBE_0002294101-mRNA-1"/>
    <property type="gene ID" value="HPBE_0002294101"/>
</dbReference>